<gene>
    <name evidence="2" type="ORF">SAMN05660976_05804</name>
</gene>
<protein>
    <submittedName>
        <fullName evidence="2">BON domain-containing protein</fullName>
    </submittedName>
</protein>
<reference evidence="2 3" key="1">
    <citation type="submission" date="2016-10" db="EMBL/GenBank/DDBJ databases">
        <authorList>
            <person name="de Groot N.N."/>
        </authorList>
    </citation>
    <scope>NUCLEOTIDE SEQUENCE [LARGE SCALE GENOMIC DNA]</scope>
    <source>
        <strain evidence="2 3">DSM 43357</strain>
    </source>
</reference>
<dbReference type="AlphaFoldDB" id="A0A1H8AEM2"/>
<proteinExistence type="predicted"/>
<organism evidence="2 3">
    <name type="scientific">Nonomuraea pusilla</name>
    <dbReference type="NCBI Taxonomy" id="46177"/>
    <lineage>
        <taxon>Bacteria</taxon>
        <taxon>Bacillati</taxon>
        <taxon>Actinomycetota</taxon>
        <taxon>Actinomycetes</taxon>
        <taxon>Streptosporangiales</taxon>
        <taxon>Streptosporangiaceae</taxon>
        <taxon>Nonomuraea</taxon>
    </lineage>
</organism>
<dbReference type="RefSeq" id="WP_055509681.1">
    <property type="nucleotide sequence ID" value="NZ_BBZG01000007.1"/>
</dbReference>
<dbReference type="Pfam" id="PF04972">
    <property type="entry name" value="BON"/>
    <property type="match status" value="1"/>
</dbReference>
<dbReference type="Proteomes" id="UP000198953">
    <property type="component" value="Unassembled WGS sequence"/>
</dbReference>
<dbReference type="InterPro" id="IPR007055">
    <property type="entry name" value="BON_dom"/>
</dbReference>
<keyword evidence="3" id="KW-1185">Reference proteome</keyword>
<dbReference type="EMBL" id="FOBF01000016">
    <property type="protein sequence ID" value="SEM68993.1"/>
    <property type="molecule type" value="Genomic_DNA"/>
</dbReference>
<name>A0A1H8AEM2_9ACTN</name>
<sequence>MEAPQYVAARVQQALAEDGRTNELGIRVDVRGDQLFLRGQVSEAGQRDRLGLVAHEAAPELHLHNEITIVGDVFDQGEDEHLD</sequence>
<feature type="domain" description="BON" evidence="1">
    <location>
        <begin position="7"/>
        <end position="69"/>
    </location>
</feature>
<evidence type="ECO:0000313" key="3">
    <source>
        <dbReference type="Proteomes" id="UP000198953"/>
    </source>
</evidence>
<evidence type="ECO:0000313" key="2">
    <source>
        <dbReference type="EMBL" id="SEM68993.1"/>
    </source>
</evidence>
<dbReference type="OrthoDB" id="4474880at2"/>
<dbReference type="STRING" id="46177.SAMN05660976_05804"/>
<evidence type="ECO:0000259" key="1">
    <source>
        <dbReference type="Pfam" id="PF04972"/>
    </source>
</evidence>
<accession>A0A1H8AEM2</accession>